<protein>
    <submittedName>
        <fullName evidence="1">Uncharacterized protein</fullName>
    </submittedName>
</protein>
<evidence type="ECO:0000313" key="1">
    <source>
        <dbReference type="EMBL" id="PWZ44772.1"/>
    </source>
</evidence>
<dbReference type="Proteomes" id="UP000251960">
    <property type="component" value="Chromosome 10"/>
</dbReference>
<reference evidence="1" key="1">
    <citation type="journal article" date="2018" name="Nat. Genet.">
        <title>Extensive intraspecific gene order and gene structural variations between Mo17 and other maize genomes.</title>
        <authorList>
            <person name="Sun S."/>
            <person name="Zhou Y."/>
            <person name="Chen J."/>
            <person name="Shi J."/>
            <person name="Zhao H."/>
            <person name="Zhao H."/>
            <person name="Song W."/>
            <person name="Zhang M."/>
            <person name="Cui Y."/>
            <person name="Dong X."/>
            <person name="Liu H."/>
            <person name="Ma X."/>
            <person name="Jiao Y."/>
            <person name="Wang B."/>
            <person name="Wei X."/>
            <person name="Stein J.C."/>
            <person name="Glaubitz J.C."/>
            <person name="Lu F."/>
            <person name="Yu G."/>
            <person name="Liang C."/>
            <person name="Fengler K."/>
            <person name="Li B."/>
            <person name="Rafalski A."/>
            <person name="Schnable P.S."/>
            <person name="Ware D.H."/>
            <person name="Buckler E.S."/>
            <person name="Lai J."/>
        </authorList>
    </citation>
    <scope>NUCLEOTIDE SEQUENCE [LARGE SCALE GENOMIC DNA]</scope>
    <source>
        <tissue evidence="1">Seedling</tissue>
    </source>
</reference>
<comment type="caution">
    <text evidence="1">The sequence shown here is derived from an EMBL/GenBank/DDBJ whole genome shotgun (WGS) entry which is preliminary data.</text>
</comment>
<organism evidence="1">
    <name type="scientific">Zea mays</name>
    <name type="common">Maize</name>
    <dbReference type="NCBI Taxonomy" id="4577"/>
    <lineage>
        <taxon>Eukaryota</taxon>
        <taxon>Viridiplantae</taxon>
        <taxon>Streptophyta</taxon>
        <taxon>Embryophyta</taxon>
        <taxon>Tracheophyta</taxon>
        <taxon>Spermatophyta</taxon>
        <taxon>Magnoliopsida</taxon>
        <taxon>Liliopsida</taxon>
        <taxon>Poales</taxon>
        <taxon>Poaceae</taxon>
        <taxon>PACMAD clade</taxon>
        <taxon>Panicoideae</taxon>
        <taxon>Andropogonodae</taxon>
        <taxon>Andropogoneae</taxon>
        <taxon>Tripsacinae</taxon>
        <taxon>Zea</taxon>
    </lineage>
</organism>
<proteinExistence type="predicted"/>
<name>A0A3L6G8B1_MAIZE</name>
<sequence length="96" mass="10131">MGTSSPARWSDMTLLVPPTSLPPMKTAGTAGPLPPSILSSARSMSLPLGSLSSSCTSAFTPRSAISLVTVWHMQQLLRVNTTTARSDAIFITRSIK</sequence>
<gene>
    <name evidence="1" type="ORF">Zm00014a_013535</name>
</gene>
<dbReference type="EMBL" id="NCVQ01000002">
    <property type="protein sequence ID" value="PWZ44772.1"/>
    <property type="molecule type" value="Genomic_DNA"/>
</dbReference>
<accession>A0A3L6G8B1</accession>
<dbReference type="AlphaFoldDB" id="A0A3L6G8B1"/>